<comment type="caution">
    <text evidence="1">The sequence shown here is derived from an EMBL/GenBank/DDBJ whole genome shotgun (WGS) entry which is preliminary data.</text>
</comment>
<name>A0A9W4SWK1_9GLOM</name>
<dbReference type="EMBL" id="CAMKVN010003199">
    <property type="protein sequence ID" value="CAI2184019.1"/>
    <property type="molecule type" value="Genomic_DNA"/>
</dbReference>
<dbReference type="AlphaFoldDB" id="A0A9W4SWK1"/>
<evidence type="ECO:0000313" key="1">
    <source>
        <dbReference type="EMBL" id="CAI2184019.1"/>
    </source>
</evidence>
<protein>
    <submittedName>
        <fullName evidence="1">13041_t:CDS:1</fullName>
    </submittedName>
</protein>
<evidence type="ECO:0000313" key="2">
    <source>
        <dbReference type="Proteomes" id="UP001153678"/>
    </source>
</evidence>
<organism evidence="1 2">
    <name type="scientific">Funneliformis geosporum</name>
    <dbReference type="NCBI Taxonomy" id="1117311"/>
    <lineage>
        <taxon>Eukaryota</taxon>
        <taxon>Fungi</taxon>
        <taxon>Fungi incertae sedis</taxon>
        <taxon>Mucoromycota</taxon>
        <taxon>Glomeromycotina</taxon>
        <taxon>Glomeromycetes</taxon>
        <taxon>Glomerales</taxon>
        <taxon>Glomeraceae</taxon>
        <taxon>Funneliformis</taxon>
    </lineage>
</organism>
<reference evidence="1" key="1">
    <citation type="submission" date="2022-08" db="EMBL/GenBank/DDBJ databases">
        <authorList>
            <person name="Kallberg Y."/>
            <person name="Tangrot J."/>
            <person name="Rosling A."/>
        </authorList>
    </citation>
    <scope>NUCLEOTIDE SEQUENCE</scope>
    <source>
        <strain evidence="1">Wild A</strain>
    </source>
</reference>
<keyword evidence="2" id="KW-1185">Reference proteome</keyword>
<proteinExistence type="predicted"/>
<sequence length="62" mass="6990">MQKTDNYYKSRISTEFSAFERGIASTSTSNGALTSECRMGFTLSAVNKLEDTRRLDVMVYPI</sequence>
<gene>
    <name evidence="1" type="ORF">FWILDA_LOCUS11371</name>
</gene>
<accession>A0A9W4SWK1</accession>
<dbReference type="Proteomes" id="UP001153678">
    <property type="component" value="Unassembled WGS sequence"/>
</dbReference>